<dbReference type="SUPFAM" id="SSF50891">
    <property type="entry name" value="Cyclophilin-like"/>
    <property type="match status" value="2"/>
</dbReference>
<dbReference type="InterPro" id="IPR011764">
    <property type="entry name" value="Biotin_carboxylation_dom"/>
</dbReference>
<dbReference type="InterPro" id="IPR005481">
    <property type="entry name" value="BC-like_N"/>
</dbReference>
<evidence type="ECO:0000256" key="4">
    <source>
        <dbReference type="ARBA" id="ARBA00022741"/>
    </source>
</evidence>
<sequence>MSATTVITTTLDRGQLRHIRKVLVANRGEIAVRCIKACRELGVQSVAIITAADATSLHAQLADEVYTLPGSESTAYIDGDAILDICADCGADAIIPGYGFLSENVEFAEAVAKAGITFAGPSSASIKSMGLKHEAKRIAEAAHVPTIVGTSLLSSAEHAIVSAKRIGFPVMMKATGGGGGMGLQICYSEEDVEQAFALVESRSGALFGNSGTFLEKYYPHSRHIEVQVAGNGVDVVTFGERECSLQRRHQKIIEECPSSFVERTPGLRERMLQAAIRYASQLNYKSVGTVEFLVDDETADYFFLEMNTRLQVEHGISELCYGVDLVHLMLQQADHEHGGQKGIPSDILKNLGRPQPLGWAIEARIYAEVPLRDFAPSPGVLQHVRWPEGDGVRIDTWVKSGQRISALYDPLIGKVMVHSLDGRLAAQQKMLATLAETSLQGTQTNLQYLSKVLQSDEFTAGFTLTNFLSTFEFRTNAVQVLDPGLYTTVQDYPGRAMVGHGVPPSGPMDDLSSRAANVLVGNDIGVEVLELTMTGPELLFHESAVISVCGARMPLTIDGLEKPMWSRLIIKKGQILKIGSVVGNGLRTYIAFKGGFPQVPLYLGSKSTSPELQLGGLQGRRLQANDILDLSPQSSEWVDTATSVSLPQEALPDYNVFEIYCLQGPFGSDDILTQNGRDTIHSSTWTVGPNSGRSGVRLEGPRLKWARASGGGGGSHPSNVFDYGYPNGGVNWTGEYPIIFARDRPDLGGFACAITVCSGEMWKVGQLKPGGSLRFRMTTFENAMKISRAKESWLDALRLYATDENIPVPSPHVELGPEATSSILKTKPSSDINPRVTFRQGGDTSIIVEFGEQIADLRNTASVKLLSERLDKRNLNGVRYEPNLATLTVHYDPFQLHQSKLLQILEALHSSIGDISGVQLPVREIHLPLCLDHPSIQEATQRYMESIRPTAAYLPDNVEYIRKGNALESRQDVFDSLLKTPWLTVAVGFFVGTPIMFPLDPRYLYTGQKYNPNRSYTPSGSVGLGGSLLALYPIAAPGGYQLMARTLSAWDSAGTRPGFSESRPWLFNYFDIVKFYEVTEAEFNKAESDFLAGRYSFKITDSTLDMDHYIAKFDTAGRDSNWQEWRTRQTLAAVEMGELEQKLFDEWSAAKAIASTREDLDDVDSPDVVRVESPVDANVWKVQVKVGDLLEKGQVVAILEAMKMEINVYVTEAQVGARVASILCRPGSVTGPGSTILTAKHGWRTYGHGWRSSRLFTLATACVALLTETLLYGFVVPILPHMLEVRLGQDPAQTQNLMTGLLSIHGFVTLISAPVIASFTDKTANRKTPLLLSLVSCLTGTILVASTLNLAALYAGRVLQAVAGSAAWIVCLAILTENAGEGNVGKMMGLSMSFVMVGTVGGPIIAGTVLELQGYWAAWSIPLVVLFFNIIARLIMIDPLHQTASQASSHPEGSSTGAHNHTEDGTNNTETSPLLSPKTNPKACHNQAASSSSSHFYSIMLREHRIWASLANSITYPILLSGFNATLPIHLREVFNWGSLPMGMILFLLQIPSIFFGPLSGWLRDHVGLRYPTTIGWTLLAPFVCLLGVPGDRHFPWANAETLGKEMFISCMAAIGIVLPLVQGAGFLHTLLVLQDVESKTPNIFGTLGGRSKAFAMNSVGINIGLMIGPFITGFLSQTIGYFYMNVILAATCLVLSAISFTLFDNSNPWKKQEVPE</sequence>
<name>A0A1V6Q3R6_9EURO</name>
<feature type="transmembrane region" description="Helical" evidence="10">
    <location>
        <begin position="1655"/>
        <end position="1676"/>
    </location>
</feature>
<dbReference type="PROSITE" id="PS50975">
    <property type="entry name" value="ATP_GRASP"/>
    <property type="match status" value="1"/>
</dbReference>
<evidence type="ECO:0000256" key="6">
    <source>
        <dbReference type="ARBA" id="ARBA00022840"/>
    </source>
</evidence>
<dbReference type="CDD" id="cd06850">
    <property type="entry name" value="biotinyl_domain"/>
    <property type="match status" value="1"/>
</dbReference>
<dbReference type="Gene3D" id="3.30.470.20">
    <property type="entry name" value="ATP-grasp fold, B domain"/>
    <property type="match status" value="1"/>
</dbReference>
<dbReference type="InterPro" id="IPR029000">
    <property type="entry name" value="Cyclophilin-like_dom_sf"/>
</dbReference>
<evidence type="ECO:0000256" key="2">
    <source>
        <dbReference type="ARBA" id="ARBA00004141"/>
    </source>
</evidence>
<dbReference type="Gene3D" id="2.40.100.10">
    <property type="entry name" value="Cyclophilin-like"/>
    <property type="match status" value="2"/>
</dbReference>
<dbReference type="Proteomes" id="UP000191672">
    <property type="component" value="Unassembled WGS sequence"/>
</dbReference>
<dbReference type="InterPro" id="IPR011054">
    <property type="entry name" value="Rudment_hybrid_motif"/>
</dbReference>
<evidence type="ECO:0000313" key="15">
    <source>
        <dbReference type="EMBL" id="OQD83871.1"/>
    </source>
</evidence>
<evidence type="ECO:0000256" key="9">
    <source>
        <dbReference type="SAM" id="MobiDB-lite"/>
    </source>
</evidence>
<evidence type="ECO:0000256" key="3">
    <source>
        <dbReference type="ARBA" id="ARBA00022598"/>
    </source>
</evidence>
<evidence type="ECO:0000259" key="12">
    <source>
        <dbReference type="PROSITE" id="PS50968"/>
    </source>
</evidence>
<dbReference type="SMART" id="SM00797">
    <property type="entry name" value="AHS2"/>
    <property type="match status" value="1"/>
</dbReference>
<dbReference type="PROSITE" id="PS50979">
    <property type="entry name" value="BC"/>
    <property type="match status" value="1"/>
</dbReference>
<organism evidence="15 16">
    <name type="scientific">Penicillium antarcticum</name>
    <dbReference type="NCBI Taxonomy" id="416450"/>
    <lineage>
        <taxon>Eukaryota</taxon>
        <taxon>Fungi</taxon>
        <taxon>Dikarya</taxon>
        <taxon>Ascomycota</taxon>
        <taxon>Pezizomycotina</taxon>
        <taxon>Eurotiomycetes</taxon>
        <taxon>Eurotiomycetidae</taxon>
        <taxon>Eurotiales</taxon>
        <taxon>Aspergillaceae</taxon>
        <taxon>Penicillium</taxon>
    </lineage>
</organism>
<evidence type="ECO:0000256" key="7">
    <source>
        <dbReference type="ARBA" id="ARBA00023267"/>
    </source>
</evidence>
<dbReference type="InterPro" id="IPR050856">
    <property type="entry name" value="Biotin_carboxylase_complex"/>
</dbReference>
<dbReference type="STRING" id="416450.A0A1V6Q3R6"/>
<dbReference type="InterPro" id="IPR020846">
    <property type="entry name" value="MFS_dom"/>
</dbReference>
<feature type="transmembrane region" description="Helical" evidence="10">
    <location>
        <begin position="1506"/>
        <end position="1523"/>
    </location>
</feature>
<proteinExistence type="predicted"/>
<dbReference type="Pfam" id="PF02785">
    <property type="entry name" value="Biotin_carb_C"/>
    <property type="match status" value="1"/>
</dbReference>
<dbReference type="GO" id="GO:0005524">
    <property type="term" value="F:ATP binding"/>
    <property type="evidence" value="ECO:0007669"/>
    <property type="project" value="UniProtKB-UniRule"/>
</dbReference>
<dbReference type="Gene3D" id="3.30.1360.40">
    <property type="match status" value="1"/>
</dbReference>
<dbReference type="InterPro" id="IPR011053">
    <property type="entry name" value="Single_hybrid_motif"/>
</dbReference>
<feature type="transmembrane region" description="Helical" evidence="10">
    <location>
        <begin position="1358"/>
        <end position="1375"/>
    </location>
</feature>
<comment type="cofactor">
    <cofactor evidence="1">
        <name>biotin</name>
        <dbReference type="ChEBI" id="CHEBI:57586"/>
    </cofactor>
</comment>
<dbReference type="PROSITE" id="PS00867">
    <property type="entry name" value="CPSASE_2"/>
    <property type="match status" value="1"/>
</dbReference>
<dbReference type="Pfam" id="PF02786">
    <property type="entry name" value="CPSase_L_D2"/>
    <property type="match status" value="1"/>
</dbReference>
<keyword evidence="5" id="KW-0378">Hydrolase</keyword>
<dbReference type="Pfam" id="PF07690">
    <property type="entry name" value="MFS_1"/>
    <property type="match status" value="1"/>
</dbReference>
<dbReference type="Pfam" id="PF00364">
    <property type="entry name" value="Biotin_lipoyl"/>
    <property type="match status" value="1"/>
</dbReference>
<dbReference type="SUPFAM" id="SSF52440">
    <property type="entry name" value="PreATP-grasp domain"/>
    <property type="match status" value="1"/>
</dbReference>
<dbReference type="Pfam" id="PF02626">
    <property type="entry name" value="CT_A_B"/>
    <property type="match status" value="1"/>
</dbReference>
<keyword evidence="10" id="KW-0472">Membrane</keyword>
<evidence type="ECO:0000256" key="1">
    <source>
        <dbReference type="ARBA" id="ARBA00001953"/>
    </source>
</evidence>
<comment type="subcellular location">
    <subcellularLocation>
        <location evidence="2">Membrane</location>
        <topology evidence="2">Multi-pass membrane protein</topology>
    </subcellularLocation>
</comment>
<keyword evidence="3" id="KW-0436">Ligase</keyword>
<dbReference type="GO" id="GO:0016874">
    <property type="term" value="F:ligase activity"/>
    <property type="evidence" value="ECO:0007669"/>
    <property type="project" value="UniProtKB-KW"/>
</dbReference>
<dbReference type="InterPro" id="IPR016185">
    <property type="entry name" value="PreATP-grasp_dom_sf"/>
</dbReference>
<evidence type="ECO:0000313" key="16">
    <source>
        <dbReference type="Proteomes" id="UP000191672"/>
    </source>
</evidence>
<dbReference type="PROSITE" id="PS50850">
    <property type="entry name" value="MFS"/>
    <property type="match status" value="1"/>
</dbReference>
<feature type="domain" description="Major facilitator superfamily (MFS) profile" evidence="11">
    <location>
        <begin position="1261"/>
        <end position="1708"/>
    </location>
</feature>
<feature type="transmembrane region" description="Helical" evidence="10">
    <location>
        <begin position="1299"/>
        <end position="1319"/>
    </location>
</feature>
<dbReference type="InterPro" id="IPR036259">
    <property type="entry name" value="MFS_trans_sf"/>
</dbReference>
<feature type="transmembrane region" description="Helical" evidence="10">
    <location>
        <begin position="1255"/>
        <end position="1279"/>
    </location>
</feature>
<gene>
    <name evidence="15" type="ORF">PENANT_c015G00766</name>
</gene>
<keyword evidence="10" id="KW-0812">Transmembrane</keyword>
<keyword evidence="7" id="KW-0092">Biotin</keyword>
<keyword evidence="10" id="KW-1133">Transmembrane helix</keyword>
<feature type="transmembrane region" description="Helical" evidence="10">
    <location>
        <begin position="1607"/>
        <end position="1634"/>
    </location>
</feature>
<evidence type="ECO:0000259" key="11">
    <source>
        <dbReference type="PROSITE" id="PS50850"/>
    </source>
</evidence>
<feature type="transmembrane region" description="Helical" evidence="10">
    <location>
        <begin position="1575"/>
        <end position="1595"/>
    </location>
</feature>
<dbReference type="SUPFAM" id="SSF103473">
    <property type="entry name" value="MFS general substrate transporter"/>
    <property type="match status" value="1"/>
</dbReference>
<feature type="transmembrane region" description="Helical" evidence="10">
    <location>
        <begin position="1682"/>
        <end position="1704"/>
    </location>
</feature>
<dbReference type="InterPro" id="IPR005482">
    <property type="entry name" value="Biotin_COase_C"/>
</dbReference>
<dbReference type="InterPro" id="IPR005479">
    <property type="entry name" value="CPAse_ATP-bd"/>
</dbReference>
<evidence type="ECO:0000256" key="5">
    <source>
        <dbReference type="ARBA" id="ARBA00022801"/>
    </source>
</evidence>
<feature type="transmembrane region" description="Helical" evidence="10">
    <location>
        <begin position="1543"/>
        <end position="1563"/>
    </location>
</feature>
<dbReference type="SUPFAM" id="SSF56059">
    <property type="entry name" value="Glutathione synthetase ATP-binding domain-like"/>
    <property type="match status" value="1"/>
</dbReference>
<evidence type="ECO:0000256" key="10">
    <source>
        <dbReference type="SAM" id="Phobius"/>
    </source>
</evidence>
<dbReference type="InterPro" id="IPR011761">
    <property type="entry name" value="ATP-grasp"/>
</dbReference>
<dbReference type="GO" id="GO:0016020">
    <property type="term" value="C:membrane"/>
    <property type="evidence" value="ECO:0007669"/>
    <property type="project" value="UniProtKB-SubCell"/>
</dbReference>
<comment type="caution">
    <text evidence="15">The sequence shown here is derived from an EMBL/GenBank/DDBJ whole genome shotgun (WGS) entry which is preliminary data.</text>
</comment>
<feature type="transmembrane region" description="Helical" evidence="10">
    <location>
        <begin position="1331"/>
        <end position="1352"/>
    </location>
</feature>
<dbReference type="PANTHER" id="PTHR18866">
    <property type="entry name" value="CARBOXYLASE:PYRUVATE/ACETYL-COA/PROPIONYL-COA CARBOXYLASE"/>
    <property type="match status" value="1"/>
</dbReference>
<dbReference type="SMART" id="SM00878">
    <property type="entry name" value="Biotin_carb_C"/>
    <property type="match status" value="1"/>
</dbReference>
<feature type="domain" description="Biotin carboxylation" evidence="14">
    <location>
        <begin position="18"/>
        <end position="473"/>
    </location>
</feature>
<dbReference type="PANTHER" id="PTHR18866:SF128">
    <property type="entry name" value="UREA AMIDOLYASE"/>
    <property type="match status" value="1"/>
</dbReference>
<dbReference type="InterPro" id="IPR011701">
    <property type="entry name" value="MFS"/>
</dbReference>
<dbReference type="Gene3D" id="1.20.1250.20">
    <property type="entry name" value="MFS general substrate transporter like domains"/>
    <property type="match status" value="2"/>
</dbReference>
<keyword evidence="4 8" id="KW-0547">Nucleotide-binding</keyword>
<dbReference type="PROSITE" id="PS50968">
    <property type="entry name" value="BIOTINYL_LIPOYL"/>
    <property type="match status" value="1"/>
</dbReference>
<keyword evidence="16" id="KW-1185">Reference proteome</keyword>
<dbReference type="GO" id="GO:0016787">
    <property type="term" value="F:hydrolase activity"/>
    <property type="evidence" value="ECO:0007669"/>
    <property type="project" value="UniProtKB-KW"/>
</dbReference>
<dbReference type="EMBL" id="MDYN01000015">
    <property type="protein sequence ID" value="OQD83871.1"/>
    <property type="molecule type" value="Genomic_DNA"/>
</dbReference>
<feature type="region of interest" description="Disordered" evidence="9">
    <location>
        <begin position="1446"/>
        <end position="1487"/>
    </location>
</feature>
<dbReference type="SUPFAM" id="SSF51246">
    <property type="entry name" value="Rudiment single hybrid motif"/>
    <property type="match status" value="1"/>
</dbReference>
<dbReference type="InterPro" id="IPR000089">
    <property type="entry name" value="Biotin_lipoyl"/>
</dbReference>
<keyword evidence="6 8" id="KW-0067">ATP-binding</keyword>
<feature type="domain" description="ATP-grasp" evidence="13">
    <location>
        <begin position="136"/>
        <end position="334"/>
    </location>
</feature>
<protein>
    <recommendedName>
        <fullName evidence="17">Urea carboxylase</fullName>
    </recommendedName>
</protein>
<reference evidence="16" key="1">
    <citation type="journal article" date="2017" name="Nat. Microbiol.">
        <title>Global analysis of biosynthetic gene clusters reveals vast potential of secondary metabolite production in Penicillium species.</title>
        <authorList>
            <person name="Nielsen J.C."/>
            <person name="Grijseels S."/>
            <person name="Prigent S."/>
            <person name="Ji B."/>
            <person name="Dainat J."/>
            <person name="Nielsen K.F."/>
            <person name="Frisvad J.C."/>
            <person name="Workman M."/>
            <person name="Nielsen J."/>
        </authorList>
    </citation>
    <scope>NUCLEOTIDE SEQUENCE [LARGE SCALE GENOMIC DNA]</scope>
    <source>
        <strain evidence="16">IBT 31811</strain>
    </source>
</reference>
<dbReference type="Pfam" id="PF00289">
    <property type="entry name" value="Biotin_carb_N"/>
    <property type="match status" value="1"/>
</dbReference>
<dbReference type="InterPro" id="IPR003778">
    <property type="entry name" value="CT_A_B"/>
</dbReference>
<feature type="domain" description="Lipoyl-binding" evidence="12">
    <location>
        <begin position="1160"/>
        <end position="1240"/>
    </location>
</feature>
<evidence type="ECO:0000256" key="8">
    <source>
        <dbReference type="PROSITE-ProRule" id="PRU00409"/>
    </source>
</evidence>
<evidence type="ECO:0000259" key="13">
    <source>
        <dbReference type="PROSITE" id="PS50975"/>
    </source>
</evidence>
<dbReference type="PROSITE" id="PS00866">
    <property type="entry name" value="CPSASE_1"/>
    <property type="match status" value="1"/>
</dbReference>
<dbReference type="Pfam" id="PF02682">
    <property type="entry name" value="CT_C_D"/>
    <property type="match status" value="1"/>
</dbReference>
<accession>A0A1V6Q3R6</accession>
<dbReference type="InterPro" id="IPR003833">
    <property type="entry name" value="CT_C_D"/>
</dbReference>
<feature type="compositionally biased region" description="Polar residues" evidence="9">
    <location>
        <begin position="1446"/>
        <end position="1479"/>
    </location>
</feature>
<dbReference type="Gene3D" id="2.40.50.100">
    <property type="match status" value="1"/>
</dbReference>
<dbReference type="CDD" id="cd17325">
    <property type="entry name" value="MFS_MdtG_SLC18_like"/>
    <property type="match status" value="1"/>
</dbReference>
<feature type="transmembrane region" description="Helical" evidence="10">
    <location>
        <begin position="1416"/>
        <end position="1436"/>
    </location>
</feature>
<dbReference type="SUPFAM" id="SSF51230">
    <property type="entry name" value="Single hybrid motif"/>
    <property type="match status" value="1"/>
</dbReference>
<feature type="transmembrane region" description="Helical" evidence="10">
    <location>
        <begin position="980"/>
        <end position="999"/>
    </location>
</feature>
<feature type="transmembrane region" description="Helical" evidence="10">
    <location>
        <begin position="1387"/>
        <end position="1410"/>
    </location>
</feature>
<dbReference type="SUPFAM" id="SSF160467">
    <property type="entry name" value="PH0987 N-terminal domain-like"/>
    <property type="match status" value="1"/>
</dbReference>
<dbReference type="SMART" id="SM00796">
    <property type="entry name" value="AHS1"/>
    <property type="match status" value="1"/>
</dbReference>
<dbReference type="GO" id="GO:0046872">
    <property type="term" value="F:metal ion binding"/>
    <property type="evidence" value="ECO:0007669"/>
    <property type="project" value="InterPro"/>
</dbReference>
<dbReference type="GO" id="GO:0022857">
    <property type="term" value="F:transmembrane transporter activity"/>
    <property type="evidence" value="ECO:0007669"/>
    <property type="project" value="InterPro"/>
</dbReference>
<evidence type="ECO:0000259" key="14">
    <source>
        <dbReference type="PROSITE" id="PS50979"/>
    </source>
</evidence>
<evidence type="ECO:0008006" key="17">
    <source>
        <dbReference type="Google" id="ProtNLM"/>
    </source>
</evidence>